<proteinExistence type="predicted"/>
<name>A0A699HDY5_TANCI</name>
<sequence>AYKAGLESIEARLEVYKKNEDVFEEDIKILKLDVMFRDKAITELRQKFEKAKKERDDLKLTLEMFESSSKNLSRLLDSQQCDKSKTGKRYHVVPPPYTGNFMPPRPDLVFADEHVVSKSVTSLPGITKSKVKTSESKLKTVSEPIIEDWISDSEDENEIENKSKQIKPSFAKVKFVKLTDHVKSPRKSVKQEESNRQTKYPKRNAHSPRGNQRNWNNMMSLKD</sequence>
<organism evidence="3">
    <name type="scientific">Tanacetum cinerariifolium</name>
    <name type="common">Dalmatian daisy</name>
    <name type="synonym">Chrysanthemum cinerariifolium</name>
    <dbReference type="NCBI Taxonomy" id="118510"/>
    <lineage>
        <taxon>Eukaryota</taxon>
        <taxon>Viridiplantae</taxon>
        <taxon>Streptophyta</taxon>
        <taxon>Embryophyta</taxon>
        <taxon>Tracheophyta</taxon>
        <taxon>Spermatophyta</taxon>
        <taxon>Magnoliopsida</taxon>
        <taxon>eudicotyledons</taxon>
        <taxon>Gunneridae</taxon>
        <taxon>Pentapetalae</taxon>
        <taxon>asterids</taxon>
        <taxon>campanulids</taxon>
        <taxon>Asterales</taxon>
        <taxon>Asteraceae</taxon>
        <taxon>Asteroideae</taxon>
        <taxon>Anthemideae</taxon>
        <taxon>Anthemidinae</taxon>
        <taxon>Tanacetum</taxon>
    </lineage>
</organism>
<evidence type="ECO:0000313" key="3">
    <source>
        <dbReference type="EMBL" id="GEY12692.1"/>
    </source>
</evidence>
<comment type="caution">
    <text evidence="3">The sequence shown here is derived from an EMBL/GenBank/DDBJ whole genome shotgun (WGS) entry which is preliminary data.</text>
</comment>
<feature type="region of interest" description="Disordered" evidence="2">
    <location>
        <begin position="181"/>
        <end position="223"/>
    </location>
</feature>
<evidence type="ECO:0000256" key="1">
    <source>
        <dbReference type="SAM" id="Coils"/>
    </source>
</evidence>
<feature type="coiled-coil region" evidence="1">
    <location>
        <begin position="6"/>
        <end position="68"/>
    </location>
</feature>
<evidence type="ECO:0000256" key="2">
    <source>
        <dbReference type="SAM" id="MobiDB-lite"/>
    </source>
</evidence>
<accession>A0A699HDY5</accession>
<feature type="non-terminal residue" evidence="3">
    <location>
        <position position="1"/>
    </location>
</feature>
<reference evidence="3" key="1">
    <citation type="journal article" date="2019" name="Sci. Rep.">
        <title>Draft genome of Tanacetum cinerariifolium, the natural source of mosquito coil.</title>
        <authorList>
            <person name="Yamashiro T."/>
            <person name="Shiraishi A."/>
            <person name="Satake H."/>
            <person name="Nakayama K."/>
        </authorList>
    </citation>
    <scope>NUCLEOTIDE SEQUENCE</scope>
</reference>
<feature type="compositionally biased region" description="Basic and acidic residues" evidence="2">
    <location>
        <begin position="181"/>
        <end position="196"/>
    </location>
</feature>
<keyword evidence="1" id="KW-0175">Coiled coil</keyword>
<dbReference type="AlphaFoldDB" id="A0A699HDY5"/>
<feature type="compositionally biased region" description="Polar residues" evidence="2">
    <location>
        <begin position="209"/>
        <end position="223"/>
    </location>
</feature>
<protein>
    <submittedName>
        <fullName evidence="3">Uncharacterized protein</fullName>
    </submittedName>
</protein>
<dbReference type="EMBL" id="BKCJ010153846">
    <property type="protein sequence ID" value="GEY12692.1"/>
    <property type="molecule type" value="Genomic_DNA"/>
</dbReference>
<gene>
    <name evidence="3" type="ORF">Tci_384666</name>
</gene>